<accession>A0A6A5R2V2</accession>
<proteinExistence type="predicted"/>
<reference evidence="2" key="1">
    <citation type="journal article" date="2020" name="Stud. Mycol.">
        <title>101 Dothideomycetes genomes: a test case for predicting lifestyles and emergence of pathogens.</title>
        <authorList>
            <person name="Haridas S."/>
            <person name="Albert R."/>
            <person name="Binder M."/>
            <person name="Bloem J."/>
            <person name="Labutti K."/>
            <person name="Salamov A."/>
            <person name="Andreopoulos B."/>
            <person name="Baker S."/>
            <person name="Barry K."/>
            <person name="Bills G."/>
            <person name="Bluhm B."/>
            <person name="Cannon C."/>
            <person name="Castanera R."/>
            <person name="Culley D."/>
            <person name="Daum C."/>
            <person name="Ezra D."/>
            <person name="Gonzalez J."/>
            <person name="Henrissat B."/>
            <person name="Kuo A."/>
            <person name="Liang C."/>
            <person name="Lipzen A."/>
            <person name="Lutzoni F."/>
            <person name="Magnuson J."/>
            <person name="Mondo S."/>
            <person name="Nolan M."/>
            <person name="Ohm R."/>
            <person name="Pangilinan J."/>
            <person name="Park H.-J."/>
            <person name="Ramirez L."/>
            <person name="Alfaro M."/>
            <person name="Sun H."/>
            <person name="Tritt A."/>
            <person name="Yoshinaga Y."/>
            <person name="Zwiers L.-H."/>
            <person name="Turgeon B."/>
            <person name="Goodwin S."/>
            <person name="Spatafora J."/>
            <person name="Crous P."/>
            <person name="Grigoriev I."/>
        </authorList>
    </citation>
    <scope>NUCLEOTIDE SEQUENCE</scope>
    <source>
        <strain evidence="2">HMLAC05119</strain>
    </source>
</reference>
<evidence type="ECO:0000313" key="3">
    <source>
        <dbReference type="Proteomes" id="UP000800096"/>
    </source>
</evidence>
<protein>
    <submittedName>
        <fullName evidence="2">Uncharacterized protein</fullName>
    </submittedName>
</protein>
<gene>
    <name evidence="2" type="ORF">BDU57DRAFT_511117</name>
</gene>
<dbReference type="EMBL" id="ML979132">
    <property type="protein sequence ID" value="KAF1922012.1"/>
    <property type="molecule type" value="Genomic_DNA"/>
</dbReference>
<name>A0A6A5R2V2_AMPQU</name>
<evidence type="ECO:0000256" key="1">
    <source>
        <dbReference type="SAM" id="MobiDB-lite"/>
    </source>
</evidence>
<feature type="region of interest" description="Disordered" evidence="1">
    <location>
        <begin position="1"/>
        <end position="60"/>
    </location>
</feature>
<dbReference type="OrthoDB" id="5343383at2759"/>
<dbReference type="AlphaFoldDB" id="A0A6A5R2V2"/>
<feature type="compositionally biased region" description="Basic and acidic residues" evidence="1">
    <location>
        <begin position="188"/>
        <end position="200"/>
    </location>
</feature>
<dbReference type="Proteomes" id="UP000800096">
    <property type="component" value="Unassembled WGS sequence"/>
</dbReference>
<organism evidence="2 3">
    <name type="scientific">Ampelomyces quisqualis</name>
    <name type="common">Powdery mildew agent</name>
    <dbReference type="NCBI Taxonomy" id="50730"/>
    <lineage>
        <taxon>Eukaryota</taxon>
        <taxon>Fungi</taxon>
        <taxon>Dikarya</taxon>
        <taxon>Ascomycota</taxon>
        <taxon>Pezizomycotina</taxon>
        <taxon>Dothideomycetes</taxon>
        <taxon>Pleosporomycetidae</taxon>
        <taxon>Pleosporales</taxon>
        <taxon>Pleosporineae</taxon>
        <taxon>Phaeosphaeriaceae</taxon>
        <taxon>Ampelomyces</taxon>
    </lineage>
</organism>
<feature type="compositionally biased region" description="Acidic residues" evidence="1">
    <location>
        <begin position="43"/>
        <end position="60"/>
    </location>
</feature>
<sequence length="200" mass="23146">MEEKKADKDDDEEEEEEEGAESSGAGDNDDMAGEGSYQGSSGPEDEEEVEENWWDGDDPDEIILSNFTSIATGHEAGGRELILDVFKGNTHEDMLECNLLSGVSIEQFFDDLRGKFERLEIVPTPLELEDLQFGEPNGVQRYIDIYKECAWPGEGYRKDEALEKIKEYRKVIEREEEEQIEREDEEREREIKRQKVQHFD</sequence>
<keyword evidence="3" id="KW-1185">Reference proteome</keyword>
<evidence type="ECO:0000313" key="2">
    <source>
        <dbReference type="EMBL" id="KAF1922012.1"/>
    </source>
</evidence>
<feature type="region of interest" description="Disordered" evidence="1">
    <location>
        <begin position="175"/>
        <end position="200"/>
    </location>
</feature>
<feature type="compositionally biased region" description="Acidic residues" evidence="1">
    <location>
        <begin position="175"/>
        <end position="187"/>
    </location>
</feature>
<feature type="compositionally biased region" description="Acidic residues" evidence="1">
    <location>
        <begin position="9"/>
        <end position="20"/>
    </location>
</feature>